<accession>A0A4C1ZEM9</accession>
<name>A0A4C1ZEM9_EUMVA</name>
<feature type="compositionally biased region" description="Polar residues" evidence="1">
    <location>
        <begin position="84"/>
        <end position="93"/>
    </location>
</feature>
<evidence type="ECO:0000313" key="3">
    <source>
        <dbReference type="Proteomes" id="UP000299102"/>
    </source>
</evidence>
<dbReference type="Proteomes" id="UP000299102">
    <property type="component" value="Unassembled WGS sequence"/>
</dbReference>
<evidence type="ECO:0000256" key="1">
    <source>
        <dbReference type="SAM" id="MobiDB-lite"/>
    </source>
</evidence>
<dbReference type="EMBL" id="BGZK01001714">
    <property type="protein sequence ID" value="GBP85057.1"/>
    <property type="molecule type" value="Genomic_DNA"/>
</dbReference>
<feature type="region of interest" description="Disordered" evidence="1">
    <location>
        <begin position="84"/>
        <end position="157"/>
    </location>
</feature>
<comment type="caution">
    <text evidence="2">The sequence shown here is derived from an EMBL/GenBank/DDBJ whole genome shotgun (WGS) entry which is preliminary data.</text>
</comment>
<organism evidence="2 3">
    <name type="scientific">Eumeta variegata</name>
    <name type="common">Bagworm moth</name>
    <name type="synonym">Eumeta japonica</name>
    <dbReference type="NCBI Taxonomy" id="151549"/>
    <lineage>
        <taxon>Eukaryota</taxon>
        <taxon>Metazoa</taxon>
        <taxon>Ecdysozoa</taxon>
        <taxon>Arthropoda</taxon>
        <taxon>Hexapoda</taxon>
        <taxon>Insecta</taxon>
        <taxon>Pterygota</taxon>
        <taxon>Neoptera</taxon>
        <taxon>Endopterygota</taxon>
        <taxon>Lepidoptera</taxon>
        <taxon>Glossata</taxon>
        <taxon>Ditrysia</taxon>
        <taxon>Tineoidea</taxon>
        <taxon>Psychidae</taxon>
        <taxon>Oiketicinae</taxon>
        <taxon>Eumeta</taxon>
    </lineage>
</organism>
<dbReference type="OrthoDB" id="193931at2759"/>
<protein>
    <submittedName>
        <fullName evidence="2">Uncharacterized protein</fullName>
    </submittedName>
</protein>
<feature type="region of interest" description="Disordered" evidence="1">
    <location>
        <begin position="171"/>
        <end position="199"/>
    </location>
</feature>
<proteinExistence type="predicted"/>
<reference evidence="2 3" key="1">
    <citation type="journal article" date="2019" name="Commun. Biol.">
        <title>The bagworm genome reveals a unique fibroin gene that provides high tensile strength.</title>
        <authorList>
            <person name="Kono N."/>
            <person name="Nakamura H."/>
            <person name="Ohtoshi R."/>
            <person name="Tomita M."/>
            <person name="Numata K."/>
            <person name="Arakawa K."/>
        </authorList>
    </citation>
    <scope>NUCLEOTIDE SEQUENCE [LARGE SCALE GENOMIC DNA]</scope>
</reference>
<dbReference type="AlphaFoldDB" id="A0A4C1ZEM9"/>
<feature type="compositionally biased region" description="Polar residues" evidence="1">
    <location>
        <begin position="130"/>
        <end position="151"/>
    </location>
</feature>
<sequence length="251" mass="27334">MLCESDAARVAAQISAEPYGPVGGMYRIEARRRQLAAVACAGGVDALWHRPRPPLAVSTHTIEAEHRSRLNLERKHILTSMKSLSSNRQSNGSYAVRTAAPPDGGGGELPRPPRSCERFVTTPLRPEMSLKQNTSQTLAGTNTKRSPTESGCSARLSGCPPAADLKRTVDYHSRTGDGLPSWHSSSVPSTPLAKAPTPIRRPSIGYFVNSKHPIDNQSKNENGTTVVWSKGIKEPAHLRFRRNVHPKRPLV</sequence>
<keyword evidence="3" id="KW-1185">Reference proteome</keyword>
<gene>
    <name evidence="2" type="ORF">EVAR_48394_1</name>
</gene>
<evidence type="ECO:0000313" key="2">
    <source>
        <dbReference type="EMBL" id="GBP85057.1"/>
    </source>
</evidence>